<dbReference type="EMBL" id="JAOCQJ010000001">
    <property type="protein sequence ID" value="MCT7314835.1"/>
    <property type="molecule type" value="Genomic_DNA"/>
</dbReference>
<comment type="caution">
    <text evidence="2">The sequence shown here is derived from an EMBL/GenBank/DDBJ whole genome shotgun (WGS) entry which is preliminary data.</text>
</comment>
<accession>A0AAE3HZD1</accession>
<dbReference type="InterPro" id="IPR029442">
    <property type="entry name" value="GyrI-like"/>
</dbReference>
<dbReference type="InterPro" id="IPR010499">
    <property type="entry name" value="AraC_E-bd"/>
</dbReference>
<dbReference type="InterPro" id="IPR011256">
    <property type="entry name" value="Reg_factor_effector_dom_sf"/>
</dbReference>
<dbReference type="Gene3D" id="3.20.80.10">
    <property type="entry name" value="Regulatory factor, effector binding domain"/>
    <property type="match status" value="1"/>
</dbReference>
<evidence type="ECO:0000313" key="2">
    <source>
        <dbReference type="EMBL" id="MCT7314835.1"/>
    </source>
</evidence>
<evidence type="ECO:0000313" key="3">
    <source>
        <dbReference type="Proteomes" id="UP001164374"/>
    </source>
</evidence>
<organism evidence="2 3">
    <name type="scientific">Ralstonia mojiangensis</name>
    <dbReference type="NCBI Taxonomy" id="2953895"/>
    <lineage>
        <taxon>Bacteria</taxon>
        <taxon>Pseudomonadati</taxon>
        <taxon>Pseudomonadota</taxon>
        <taxon>Betaproteobacteria</taxon>
        <taxon>Burkholderiales</taxon>
        <taxon>Burkholderiaceae</taxon>
        <taxon>Ralstonia</taxon>
    </lineage>
</organism>
<feature type="domain" description="AraC effector-binding" evidence="1">
    <location>
        <begin position="61"/>
        <end position="212"/>
    </location>
</feature>
<dbReference type="SUPFAM" id="SSF55136">
    <property type="entry name" value="Probable bacterial effector-binding domain"/>
    <property type="match status" value="1"/>
</dbReference>
<dbReference type="RefSeq" id="WP_260798372.1">
    <property type="nucleotide sequence ID" value="NZ_JAOCQJ010000001.1"/>
</dbReference>
<name>A0AAE3HZD1_9RALS</name>
<dbReference type="SMART" id="SM00871">
    <property type="entry name" value="AraC_E_bind"/>
    <property type="match status" value="1"/>
</dbReference>
<evidence type="ECO:0000259" key="1">
    <source>
        <dbReference type="SMART" id="SM00871"/>
    </source>
</evidence>
<dbReference type="Proteomes" id="UP001164374">
    <property type="component" value="Unassembled WGS sequence"/>
</dbReference>
<reference evidence="2" key="1">
    <citation type="journal article" date="2023" name="Front. Microbiol.">
        <title>Ralstonia chuxiongensis sp. nov., Ralstonia mojiangensis sp. nov., and Ralstonia soli sp. nov., isolated from tobacco fields, are three novel species in the family Burkholderiaceae.</title>
        <authorList>
            <person name="Lu C.H."/>
            <person name="Zhang Y.Y."/>
            <person name="Jiang N."/>
            <person name="Chen W."/>
            <person name="Shao X."/>
            <person name="Zhao Z.M."/>
            <person name="Lu W.L."/>
            <person name="Hu X."/>
            <person name="Xi Y.X."/>
            <person name="Zou S.Y."/>
            <person name="Wei Q.J."/>
            <person name="Lin Z.L."/>
            <person name="Gong L."/>
            <person name="Gai X.T."/>
            <person name="Zhang L.Q."/>
            <person name="Li J.Y."/>
            <person name="Jin Y."/>
            <person name="Xia Z.Y."/>
        </authorList>
    </citation>
    <scope>NUCLEOTIDE SEQUENCE</scope>
    <source>
        <strain evidence="2">22TCCZM01-4</strain>
    </source>
</reference>
<gene>
    <name evidence="2" type="ORF">N5I87_02380</name>
</gene>
<reference evidence="2" key="2">
    <citation type="submission" date="2023-02" db="EMBL/GenBank/DDBJ databases">
        <authorList>
            <person name="Lu C.-H."/>
        </authorList>
    </citation>
    <scope>NUCLEOTIDE SEQUENCE</scope>
    <source>
        <strain evidence="2">22TCCZM01-4</strain>
    </source>
</reference>
<sequence>MRDPSSYGVVAAGWGFAEGASMFAAITLAPLTKARQDGELVARCKTTGRAGQRHGSKKDRCPMQMKVVPPVRVLSAPHRITLAEVGKTASAVCAAVEADAAAQGMTVNGPWMFIYRNLPHDPDTPFEIEFCLPVQSGAVYHGRHVLKTLPGTTCAAHVHEGPLDRLFDSYATLLRAAAARGCRLSGESREIYHCWQGPQAAENRVEILFALEPEPA</sequence>
<dbReference type="AlphaFoldDB" id="A0AAE3HZD1"/>
<proteinExistence type="predicted"/>
<protein>
    <submittedName>
        <fullName evidence="2">GyrI-like domain-containing protein</fullName>
    </submittedName>
</protein>
<dbReference type="Pfam" id="PF06445">
    <property type="entry name" value="GyrI-like"/>
    <property type="match status" value="1"/>
</dbReference>